<dbReference type="InterPro" id="IPR033469">
    <property type="entry name" value="CYTH-like_dom_sf"/>
</dbReference>
<feature type="domain" description="VTC" evidence="2">
    <location>
        <begin position="27"/>
        <end position="234"/>
    </location>
</feature>
<dbReference type="OrthoDB" id="148766at2"/>
<dbReference type="OMA" id="RVDRKYV"/>
<dbReference type="CDD" id="cd07750">
    <property type="entry name" value="PolyPPase_VTC_like"/>
    <property type="match status" value="1"/>
</dbReference>
<proteinExistence type="predicted"/>
<keyword evidence="4" id="KW-1185">Reference proteome</keyword>
<protein>
    <recommendedName>
        <fullName evidence="2">VTC domain-containing protein</fullName>
    </recommendedName>
</protein>
<name>I4EW39_MODI5</name>
<dbReference type="STRING" id="477641.MODMU_2167"/>
<dbReference type="InterPro" id="IPR018966">
    <property type="entry name" value="VTC_domain"/>
</dbReference>
<organism evidence="3 4">
    <name type="scientific">Modestobacter italicus (strain DSM 44449 / CECT 9708 / BC 501)</name>
    <dbReference type="NCBI Taxonomy" id="2732864"/>
    <lineage>
        <taxon>Bacteria</taxon>
        <taxon>Bacillati</taxon>
        <taxon>Actinomycetota</taxon>
        <taxon>Actinomycetes</taxon>
        <taxon>Geodermatophilales</taxon>
        <taxon>Geodermatophilaceae</taxon>
        <taxon>Modestobacter</taxon>
    </lineage>
</organism>
<evidence type="ECO:0000256" key="1">
    <source>
        <dbReference type="SAM" id="MobiDB-lite"/>
    </source>
</evidence>
<dbReference type="eggNOG" id="COG3025">
    <property type="taxonomic scope" value="Bacteria"/>
</dbReference>
<dbReference type="InterPro" id="IPR042267">
    <property type="entry name" value="VTC_sf"/>
</dbReference>
<dbReference type="PATRIC" id="fig|477641.3.peg.2061"/>
<sequence length="264" mass="29038">MTALRTAADLKPIGLAELVERAALQTRVDRKYLVPHGTAEEVLAGLGGAARVLEIGGQRDSGYGSLYFDTPELTSYHLAARGRRRRFKVRRRSYLDTGQAYLEVKTRGSRGSTVKERTPDEDSAAPGLDPERRRFVDDVLGRSGIDAVAGRLQPVLGTRYQRTTLFLPASASRLTVDTDLTWVVPGGPVLDLAGTAVVETKSSSTPSAADRWLWRHGHRPSRVSKYGTGLAALHQHLPANRWHPVLSRHFDLHPTDTTQERTAS</sequence>
<dbReference type="AlphaFoldDB" id="I4EW39"/>
<dbReference type="EMBL" id="FO203431">
    <property type="protein sequence ID" value="CCH87602.1"/>
    <property type="molecule type" value="Genomic_DNA"/>
</dbReference>
<evidence type="ECO:0000313" key="3">
    <source>
        <dbReference type="EMBL" id="CCH87602.1"/>
    </source>
</evidence>
<dbReference type="Gene3D" id="3.20.100.30">
    <property type="entry name" value="VTC, catalytic tunnel domain"/>
    <property type="match status" value="1"/>
</dbReference>
<reference evidence="3 4" key="1">
    <citation type="journal article" date="2012" name="J. Bacteriol.">
        <title>Genome Sequence of Radiation-Resistant Modestobacter marinus Strain BC501, a Representative Actinobacterium That Thrives on Calcareous Stone Surfaces.</title>
        <authorList>
            <person name="Normand P."/>
            <person name="Gury J."/>
            <person name="Pujic P."/>
            <person name="Chouaia B."/>
            <person name="Crotti E."/>
            <person name="Brusetti L."/>
            <person name="Daffonchio D."/>
            <person name="Vacherie B."/>
            <person name="Barbe V."/>
            <person name="Medigue C."/>
            <person name="Calteau A."/>
            <person name="Ghodhbane-Gtari F."/>
            <person name="Essoussi I."/>
            <person name="Nouioui I."/>
            <person name="Abbassi-Ghozzi I."/>
            <person name="Gtari M."/>
        </authorList>
    </citation>
    <scope>NUCLEOTIDE SEQUENCE [LARGE SCALE GENOMIC DNA]</scope>
    <source>
        <strain evidence="4">BC 501</strain>
    </source>
</reference>
<feature type="region of interest" description="Disordered" evidence="1">
    <location>
        <begin position="106"/>
        <end position="130"/>
    </location>
</feature>
<dbReference type="GO" id="GO:0006799">
    <property type="term" value="P:polyphosphate biosynthetic process"/>
    <property type="evidence" value="ECO:0007669"/>
    <property type="project" value="UniProtKB-ARBA"/>
</dbReference>
<gene>
    <name evidence="3" type="ordered locus">MODMU_2167</name>
</gene>
<accession>I4EW39</accession>
<dbReference type="Proteomes" id="UP000006461">
    <property type="component" value="Chromosome"/>
</dbReference>
<dbReference type="KEGG" id="mmar:MODMU_2167"/>
<evidence type="ECO:0000259" key="2">
    <source>
        <dbReference type="Pfam" id="PF09359"/>
    </source>
</evidence>
<dbReference type="SUPFAM" id="SSF55154">
    <property type="entry name" value="CYTH-like phosphatases"/>
    <property type="match status" value="1"/>
</dbReference>
<dbReference type="HOGENOM" id="CLU_068202_0_0_11"/>
<dbReference type="Pfam" id="PF09359">
    <property type="entry name" value="VTC"/>
    <property type="match status" value="1"/>
</dbReference>
<evidence type="ECO:0000313" key="4">
    <source>
        <dbReference type="Proteomes" id="UP000006461"/>
    </source>
</evidence>